<sequence length="304" mass="34649">TGHINLIKREAWINMFAPLISYIYCCNTDVTFLQSCTAIKAILVYVTDYIMKPGLKTHAIFDCIHAMVNVLGVKTEIGSPMICSYLLRFPDHYTNKKFAMFYWKAFVLEAASGWKMVDGDIKKVKVALRNKKGNIIGVSPVEDYIHRPVELDGLCLYKWICTCEHVANHSDNNTTFSPDELIMLDTKMEHKDKDIGIHNSVCLNSPEVVKPDSPTPSESGSICDFVVDDDDDDSSDNELSSSKFKRLQFMEFHPLHRSHHIKVIPDAEQKVLNFVGGMLPRKDKGDKEYYCLTMLVLFRPWRSG</sequence>
<keyword evidence="2" id="KW-1185">Reference proteome</keyword>
<reference evidence="2" key="1">
    <citation type="journal article" date="2017" name="Nat. Ecol. Evol.">
        <title>Genome expansion and lineage-specific genetic innovations in the forest pathogenic fungi Armillaria.</title>
        <authorList>
            <person name="Sipos G."/>
            <person name="Prasanna A.N."/>
            <person name="Walter M.C."/>
            <person name="O'Connor E."/>
            <person name="Balint B."/>
            <person name="Krizsan K."/>
            <person name="Kiss B."/>
            <person name="Hess J."/>
            <person name="Varga T."/>
            <person name="Slot J."/>
            <person name="Riley R."/>
            <person name="Boka B."/>
            <person name="Rigling D."/>
            <person name="Barry K."/>
            <person name="Lee J."/>
            <person name="Mihaltcheva S."/>
            <person name="LaButti K."/>
            <person name="Lipzen A."/>
            <person name="Waldron R."/>
            <person name="Moloney N.M."/>
            <person name="Sperisen C."/>
            <person name="Kredics L."/>
            <person name="Vagvoelgyi C."/>
            <person name="Patrignani A."/>
            <person name="Fitzpatrick D."/>
            <person name="Nagy I."/>
            <person name="Doyle S."/>
            <person name="Anderson J.B."/>
            <person name="Grigoriev I.V."/>
            <person name="Gueldener U."/>
            <person name="Muensterkoetter M."/>
            <person name="Nagy L.G."/>
        </authorList>
    </citation>
    <scope>NUCLEOTIDE SEQUENCE [LARGE SCALE GENOMIC DNA]</scope>
    <source>
        <strain evidence="2">Ar21-2</strain>
    </source>
</reference>
<dbReference type="InParanoid" id="A0A2H3D9G4"/>
<accession>A0A2H3D9G4</accession>
<protein>
    <submittedName>
        <fullName evidence="1">Uncharacterized protein</fullName>
    </submittedName>
</protein>
<organism evidence="1 2">
    <name type="scientific">Armillaria gallica</name>
    <name type="common">Bulbous honey fungus</name>
    <name type="synonym">Armillaria bulbosa</name>
    <dbReference type="NCBI Taxonomy" id="47427"/>
    <lineage>
        <taxon>Eukaryota</taxon>
        <taxon>Fungi</taxon>
        <taxon>Dikarya</taxon>
        <taxon>Basidiomycota</taxon>
        <taxon>Agaricomycotina</taxon>
        <taxon>Agaricomycetes</taxon>
        <taxon>Agaricomycetidae</taxon>
        <taxon>Agaricales</taxon>
        <taxon>Marasmiineae</taxon>
        <taxon>Physalacriaceae</taxon>
        <taxon>Armillaria</taxon>
    </lineage>
</organism>
<dbReference type="EMBL" id="KZ293660">
    <property type="protein sequence ID" value="PBK91905.1"/>
    <property type="molecule type" value="Genomic_DNA"/>
</dbReference>
<feature type="non-terminal residue" evidence="1">
    <location>
        <position position="304"/>
    </location>
</feature>
<evidence type="ECO:0000313" key="1">
    <source>
        <dbReference type="EMBL" id="PBK91905.1"/>
    </source>
</evidence>
<proteinExistence type="predicted"/>
<dbReference type="STRING" id="47427.A0A2H3D9G4"/>
<evidence type="ECO:0000313" key="2">
    <source>
        <dbReference type="Proteomes" id="UP000217790"/>
    </source>
</evidence>
<dbReference type="AlphaFoldDB" id="A0A2H3D9G4"/>
<gene>
    <name evidence="1" type="ORF">ARMGADRAFT_898544</name>
</gene>
<dbReference type="OrthoDB" id="3046611at2759"/>
<dbReference type="Proteomes" id="UP000217790">
    <property type="component" value="Unassembled WGS sequence"/>
</dbReference>
<name>A0A2H3D9G4_ARMGA</name>
<feature type="non-terminal residue" evidence="1">
    <location>
        <position position="1"/>
    </location>
</feature>
<dbReference type="OMA" id="MTHHINI"/>